<gene>
    <name evidence="4" type="ORF">CHGG_00232</name>
</gene>
<evidence type="ECO:0000259" key="3">
    <source>
        <dbReference type="Pfam" id="PF22942"/>
    </source>
</evidence>
<feature type="coiled-coil region" evidence="1">
    <location>
        <begin position="72"/>
        <end position="99"/>
    </location>
</feature>
<dbReference type="RefSeq" id="XP_001219453.1">
    <property type="nucleotide sequence ID" value="XM_001219452.1"/>
</dbReference>
<dbReference type="eggNOG" id="KOG0742">
    <property type="taxonomic scope" value="Eukaryota"/>
</dbReference>
<dbReference type="OrthoDB" id="10042665at2759"/>
<proteinExistence type="predicted"/>
<evidence type="ECO:0000313" key="4">
    <source>
        <dbReference type="EMBL" id="EAQ91997.1"/>
    </source>
</evidence>
<evidence type="ECO:0000256" key="1">
    <source>
        <dbReference type="SAM" id="Coils"/>
    </source>
</evidence>
<accession>Q2HHS2</accession>
<keyword evidence="5" id="KW-1185">Reference proteome</keyword>
<dbReference type="InParanoid" id="Q2HHS2"/>
<dbReference type="EMBL" id="CH408029">
    <property type="protein sequence ID" value="EAQ91997.1"/>
    <property type="molecule type" value="Genomic_DNA"/>
</dbReference>
<dbReference type="Pfam" id="PF22942">
    <property type="entry name" value="DUF7025"/>
    <property type="match status" value="1"/>
</dbReference>
<sequence>MLSFKEGLQFVSSENQGLPHGPPPKEDGDNNNNNNDDDSEDYAHDNYLSHLISRQQHRERVLIGELEAVKRENKLIQSIRSLRRERDTLLEKERAWQQERLTLTNKLRKFRPETSLPVGGKDAAEAAPVTSLLEPEQAVSAPSDIQEGVYKPAQPKLNYVDWPIFKSLRKRSEGDSFAIDVLQGEPDDEPIIAVHLSQPLVPERIRINSRHIIRILDHISGEALSAYGGSVVMTRPFKFLAYYKEAIQQKFSELKHRFESDNTSVTQQLASDANAETGFVDSNGDEFTESLVAYEQLRCLIAFMDAEVRLKVHHHSWGGGKAVAFADMWYLFKPGDEVTSRDCRQVYRVVGTSSPGHPVLPSWNGNDIETNDKMVKTAITLRCVYIDFDGNQLGPVSQVFQITPFDGTRAITSLEVFPIRYADHIDHQELITRGRRFLHALNAKYMYYTGRTIEPQETVHSHVVVDFEAALARDHGGVDGGWQPKIQSILGHTTLPKIADRVCRGACCLGENVYRDNDFDAKRNQEYIARMVSEDVTVSQPPSLILHPKPLHVLQSESGPADSELVVTTYRVLGFILKSRRWGTIYPLRILFEAQAWERPPPLRRQPMNLRSL</sequence>
<organism evidence="4 5">
    <name type="scientific">Chaetomium globosum (strain ATCC 6205 / CBS 148.51 / DSM 1962 / NBRC 6347 / NRRL 1970)</name>
    <name type="common">Soil fungus</name>
    <dbReference type="NCBI Taxonomy" id="306901"/>
    <lineage>
        <taxon>Eukaryota</taxon>
        <taxon>Fungi</taxon>
        <taxon>Dikarya</taxon>
        <taxon>Ascomycota</taxon>
        <taxon>Pezizomycotina</taxon>
        <taxon>Sordariomycetes</taxon>
        <taxon>Sordariomycetidae</taxon>
        <taxon>Sordariales</taxon>
        <taxon>Chaetomiaceae</taxon>
        <taxon>Chaetomium</taxon>
    </lineage>
</organism>
<dbReference type="PANTHER" id="PTHR46411:SF2">
    <property type="entry name" value="AAA+ ATPASE DOMAIN-CONTAINING PROTEIN"/>
    <property type="match status" value="1"/>
</dbReference>
<feature type="domain" description="DUF7025" evidence="3">
    <location>
        <begin position="322"/>
        <end position="422"/>
    </location>
</feature>
<evidence type="ECO:0000256" key="2">
    <source>
        <dbReference type="SAM" id="MobiDB-lite"/>
    </source>
</evidence>
<reference evidence="5" key="1">
    <citation type="journal article" date="2015" name="Genome Announc.">
        <title>Draft genome sequence of the cellulolytic fungus Chaetomium globosum.</title>
        <authorList>
            <person name="Cuomo C.A."/>
            <person name="Untereiner W.A."/>
            <person name="Ma L.-J."/>
            <person name="Grabherr M."/>
            <person name="Birren B.W."/>
        </authorList>
    </citation>
    <scope>NUCLEOTIDE SEQUENCE [LARGE SCALE GENOMIC DNA]</scope>
    <source>
        <strain evidence="5">ATCC 6205 / CBS 148.51 / DSM 1962 / NBRC 6347 / NRRL 1970</strain>
    </source>
</reference>
<dbReference type="VEuPathDB" id="FungiDB:CHGG_00232"/>
<name>Q2HHS2_CHAGB</name>
<dbReference type="Proteomes" id="UP000001056">
    <property type="component" value="Unassembled WGS sequence"/>
</dbReference>
<dbReference type="InterPro" id="IPR054289">
    <property type="entry name" value="DUF7025"/>
</dbReference>
<keyword evidence="1" id="KW-0175">Coiled coil</keyword>
<dbReference type="PANTHER" id="PTHR46411">
    <property type="entry name" value="FAMILY ATPASE, PUTATIVE-RELATED"/>
    <property type="match status" value="1"/>
</dbReference>
<dbReference type="STRING" id="306901.Q2HHS2"/>
<feature type="region of interest" description="Disordered" evidence="2">
    <location>
        <begin position="13"/>
        <end position="43"/>
    </location>
</feature>
<dbReference type="HOGENOM" id="CLU_445484_0_0_1"/>
<dbReference type="AlphaFoldDB" id="Q2HHS2"/>
<protein>
    <recommendedName>
        <fullName evidence="3">DUF7025 domain-containing protein</fullName>
    </recommendedName>
</protein>
<evidence type="ECO:0000313" key="5">
    <source>
        <dbReference type="Proteomes" id="UP000001056"/>
    </source>
</evidence>
<dbReference type="GeneID" id="4388260"/>